<evidence type="ECO:0000313" key="5">
    <source>
        <dbReference type="EMBL" id="KAI5386188.1"/>
    </source>
</evidence>
<keyword evidence="2 3" id="KW-0808">Transferase</keyword>
<comment type="similarity">
    <text evidence="1 3">Belongs to the UDP-glycosyltransferase family.</text>
</comment>
<dbReference type="PANTHER" id="PTHR48049">
    <property type="entry name" value="GLYCOSYLTRANSFERASE"/>
    <property type="match status" value="1"/>
</dbReference>
<evidence type="ECO:0000256" key="2">
    <source>
        <dbReference type="ARBA" id="ARBA00022679"/>
    </source>
</evidence>
<dbReference type="AlphaFoldDB" id="A0A9D4VLK4"/>
<evidence type="ECO:0000256" key="3">
    <source>
        <dbReference type="RuleBase" id="RU003718"/>
    </source>
</evidence>
<keyword evidence="3" id="KW-0328">Glycosyltransferase</keyword>
<dbReference type="Gramene" id="Psat07G0266300-T1">
    <property type="protein sequence ID" value="KAI5386188.1"/>
    <property type="gene ID" value="KIW84_072663"/>
</dbReference>
<protein>
    <recommendedName>
        <fullName evidence="4">Glycosyltransferase</fullName>
        <ecNumber evidence="4">2.4.1.-</ecNumber>
    </recommendedName>
</protein>
<dbReference type="InterPro" id="IPR002213">
    <property type="entry name" value="UDP_glucos_trans"/>
</dbReference>
<reference evidence="5 6" key="1">
    <citation type="journal article" date="2022" name="Nat. Genet.">
        <title>Improved pea reference genome and pan-genome highlight genomic features and evolutionary characteristics.</title>
        <authorList>
            <person name="Yang T."/>
            <person name="Liu R."/>
            <person name="Luo Y."/>
            <person name="Hu S."/>
            <person name="Wang D."/>
            <person name="Wang C."/>
            <person name="Pandey M.K."/>
            <person name="Ge S."/>
            <person name="Xu Q."/>
            <person name="Li N."/>
            <person name="Li G."/>
            <person name="Huang Y."/>
            <person name="Saxena R.K."/>
            <person name="Ji Y."/>
            <person name="Li M."/>
            <person name="Yan X."/>
            <person name="He Y."/>
            <person name="Liu Y."/>
            <person name="Wang X."/>
            <person name="Xiang C."/>
            <person name="Varshney R.K."/>
            <person name="Ding H."/>
            <person name="Gao S."/>
            <person name="Zong X."/>
        </authorList>
    </citation>
    <scope>NUCLEOTIDE SEQUENCE [LARGE SCALE GENOMIC DNA]</scope>
    <source>
        <strain evidence="5 6">cv. Zhongwan 6</strain>
    </source>
</reference>
<comment type="caution">
    <text evidence="5">The sequence shown here is derived from an EMBL/GenBank/DDBJ whole genome shotgun (WGS) entry which is preliminary data.</text>
</comment>
<dbReference type="Pfam" id="PF00201">
    <property type="entry name" value="UDPGT"/>
    <property type="match status" value="1"/>
</dbReference>
<gene>
    <name evidence="5" type="ORF">KIW84_072663</name>
</gene>
<feature type="non-terminal residue" evidence="5">
    <location>
        <position position="1"/>
    </location>
</feature>
<dbReference type="SUPFAM" id="SSF53756">
    <property type="entry name" value="UDP-Glycosyltransferase/glycogen phosphorylase"/>
    <property type="match status" value="1"/>
</dbReference>
<dbReference type="PANTHER" id="PTHR48049:SF27">
    <property type="entry name" value="ANTHOCYANIDIN 3-O-GLUCOSYLTRANSFERASE 7-LIKE ISOFORM X1"/>
    <property type="match status" value="1"/>
</dbReference>
<sequence>KKPLLSSIMSNINENKHIAVFSFPFSSHPLPVLNLSIKLAHHLPNCYFSFIGTAKNNQTLFSKTKTPNNIKHYNVNDGIPENHELLHGSEVNLYLQTGQENFQKGIELAVSETKIPITCIIADAFVTPTFGLAKTLNVPWIPVWIPMSCSLSVHFHGKIIRQHCTVNDGSKRLDFLPGLSVLRVEDLPHDPLITDPEKETALTKALDSLSTILPQAKAVVVSFFEELDLPLFVQDIRTKLQLMLYVPLFNLKPKTQLNDEIDESGCMSFLEVQKEKSLKVVYISFGTTVIEPPKHEIVALAEALEESGYPFIWSLKENLTSHLPNGFLERTKTRSKVLSWVPQGRILGHGSVGAFVSQGGCNSMLEGMSNGVPMIFRPYFADQGINARLAVDVWEVGVIIEGRVFSKNGLLKGLNLLLVEEDGKRFKENALKMKKILEEADGPKGLATKDFKKLVELVSSS</sequence>
<dbReference type="CDD" id="cd03784">
    <property type="entry name" value="GT1_Gtf-like"/>
    <property type="match status" value="1"/>
</dbReference>
<keyword evidence="6" id="KW-1185">Reference proteome</keyword>
<dbReference type="Gene3D" id="3.40.50.2000">
    <property type="entry name" value="Glycogen Phosphorylase B"/>
    <property type="match status" value="2"/>
</dbReference>
<evidence type="ECO:0000313" key="6">
    <source>
        <dbReference type="Proteomes" id="UP001058974"/>
    </source>
</evidence>
<dbReference type="EC" id="2.4.1.-" evidence="4"/>
<dbReference type="Proteomes" id="UP001058974">
    <property type="component" value="Chromosome 7"/>
</dbReference>
<dbReference type="PROSITE" id="PS00375">
    <property type="entry name" value="UDPGT"/>
    <property type="match status" value="1"/>
</dbReference>
<dbReference type="InterPro" id="IPR050481">
    <property type="entry name" value="UDP-glycosyltransf_plant"/>
</dbReference>
<proteinExistence type="inferred from homology"/>
<evidence type="ECO:0000256" key="1">
    <source>
        <dbReference type="ARBA" id="ARBA00009995"/>
    </source>
</evidence>
<dbReference type="FunFam" id="3.40.50.2000:FF:000060">
    <property type="entry name" value="Glycosyltransferase"/>
    <property type="match status" value="1"/>
</dbReference>
<dbReference type="InterPro" id="IPR035595">
    <property type="entry name" value="UDP_glycos_trans_CS"/>
</dbReference>
<name>A0A9D4VLK4_PEA</name>
<evidence type="ECO:0000256" key="4">
    <source>
        <dbReference type="RuleBase" id="RU362057"/>
    </source>
</evidence>
<organism evidence="5 6">
    <name type="scientific">Pisum sativum</name>
    <name type="common">Garden pea</name>
    <name type="synonym">Lathyrus oleraceus</name>
    <dbReference type="NCBI Taxonomy" id="3888"/>
    <lineage>
        <taxon>Eukaryota</taxon>
        <taxon>Viridiplantae</taxon>
        <taxon>Streptophyta</taxon>
        <taxon>Embryophyta</taxon>
        <taxon>Tracheophyta</taxon>
        <taxon>Spermatophyta</taxon>
        <taxon>Magnoliopsida</taxon>
        <taxon>eudicotyledons</taxon>
        <taxon>Gunneridae</taxon>
        <taxon>Pentapetalae</taxon>
        <taxon>rosids</taxon>
        <taxon>fabids</taxon>
        <taxon>Fabales</taxon>
        <taxon>Fabaceae</taxon>
        <taxon>Papilionoideae</taxon>
        <taxon>50 kb inversion clade</taxon>
        <taxon>NPAAA clade</taxon>
        <taxon>Hologalegina</taxon>
        <taxon>IRL clade</taxon>
        <taxon>Fabeae</taxon>
        <taxon>Lathyrus</taxon>
    </lineage>
</organism>
<accession>A0A9D4VLK4</accession>
<dbReference type="EMBL" id="JAMSHJ010000007">
    <property type="protein sequence ID" value="KAI5386188.1"/>
    <property type="molecule type" value="Genomic_DNA"/>
</dbReference>
<dbReference type="GO" id="GO:0035251">
    <property type="term" value="F:UDP-glucosyltransferase activity"/>
    <property type="evidence" value="ECO:0007669"/>
    <property type="project" value="InterPro"/>
</dbReference>